<dbReference type="InterPro" id="IPR031325">
    <property type="entry name" value="RHS_repeat"/>
</dbReference>
<comment type="caution">
    <text evidence="1">The sequence shown here is derived from an EMBL/GenBank/DDBJ whole genome shotgun (WGS) entry which is preliminary data.</text>
</comment>
<dbReference type="Pfam" id="PF05593">
    <property type="entry name" value="RHS_repeat"/>
    <property type="match status" value="1"/>
</dbReference>
<gene>
    <name evidence="1" type="ORF">GHK24_05370</name>
</gene>
<organism evidence="1 2">
    <name type="scientific">Rhodocyclus tenuis</name>
    <name type="common">Rhodospirillum tenue</name>
    <dbReference type="NCBI Taxonomy" id="1066"/>
    <lineage>
        <taxon>Bacteria</taxon>
        <taxon>Pseudomonadati</taxon>
        <taxon>Pseudomonadota</taxon>
        <taxon>Betaproteobacteria</taxon>
        <taxon>Rhodocyclales</taxon>
        <taxon>Rhodocyclaceae</taxon>
        <taxon>Rhodocyclus</taxon>
    </lineage>
</organism>
<dbReference type="EMBL" id="WIXJ01000002">
    <property type="protein sequence ID" value="MQY51203.1"/>
    <property type="molecule type" value="Genomic_DNA"/>
</dbReference>
<reference evidence="1 2" key="1">
    <citation type="submission" date="2019-10" db="EMBL/GenBank/DDBJ databases">
        <title>Whole-genome sequence of the purple nonsulfur photosynthetic bacterium Rhodocyclus tenuis.</title>
        <authorList>
            <person name="Kyndt J.A."/>
            <person name="Meyer T.E."/>
        </authorList>
    </citation>
    <scope>NUCLEOTIDE SEQUENCE [LARGE SCALE GENOMIC DNA]</scope>
    <source>
        <strain evidence="1 2">DSM 110</strain>
    </source>
</reference>
<protein>
    <recommendedName>
        <fullName evidence="3">RHS repeat protein</fullName>
    </recommendedName>
</protein>
<proteinExistence type="predicted"/>
<evidence type="ECO:0000313" key="1">
    <source>
        <dbReference type="EMBL" id="MQY51203.1"/>
    </source>
</evidence>
<dbReference type="Gene3D" id="2.180.10.10">
    <property type="entry name" value="RHS repeat-associated core"/>
    <property type="match status" value="1"/>
</dbReference>
<dbReference type="OrthoDB" id="8552614at2"/>
<accession>A0A6L5JV01</accession>
<evidence type="ECO:0008006" key="3">
    <source>
        <dbReference type="Google" id="ProtNLM"/>
    </source>
</evidence>
<dbReference type="AlphaFoldDB" id="A0A6L5JV01"/>
<dbReference type="InterPro" id="IPR006530">
    <property type="entry name" value="YD"/>
</dbReference>
<dbReference type="NCBIfam" id="TIGR01643">
    <property type="entry name" value="YD_repeat_2x"/>
    <property type="match status" value="1"/>
</dbReference>
<name>A0A6L5JV01_RHOTE</name>
<evidence type="ECO:0000313" key="2">
    <source>
        <dbReference type="Proteomes" id="UP000480275"/>
    </source>
</evidence>
<sequence>MKTLNVAGRTETYTYDSLGRKKTETLKRRASPTNAALIDLTTSYDYDALDRIVKATDALGNEVLNSYDANGQLWKVILGSRRTLCAGRAGSNPLSPISRLLRRTRTPERLTDAVEGA</sequence>
<dbReference type="Proteomes" id="UP000480275">
    <property type="component" value="Unassembled WGS sequence"/>
</dbReference>